<comment type="caution">
    <text evidence="1">The sequence shown here is derived from an EMBL/GenBank/DDBJ whole genome shotgun (WGS) entry which is preliminary data.</text>
</comment>
<gene>
    <name evidence="1" type="ORF">BDY19DRAFT_990598</name>
</gene>
<reference evidence="1" key="1">
    <citation type="journal article" date="2021" name="Environ. Microbiol.">
        <title>Gene family expansions and transcriptome signatures uncover fungal adaptations to wood decay.</title>
        <authorList>
            <person name="Hage H."/>
            <person name="Miyauchi S."/>
            <person name="Viragh M."/>
            <person name="Drula E."/>
            <person name="Min B."/>
            <person name="Chaduli D."/>
            <person name="Navarro D."/>
            <person name="Favel A."/>
            <person name="Norest M."/>
            <person name="Lesage-Meessen L."/>
            <person name="Balint B."/>
            <person name="Merenyi Z."/>
            <person name="de Eugenio L."/>
            <person name="Morin E."/>
            <person name="Martinez A.T."/>
            <person name="Baldrian P."/>
            <person name="Stursova M."/>
            <person name="Martinez M.J."/>
            <person name="Novotny C."/>
            <person name="Magnuson J.K."/>
            <person name="Spatafora J.W."/>
            <person name="Maurice S."/>
            <person name="Pangilinan J."/>
            <person name="Andreopoulos W."/>
            <person name="LaButti K."/>
            <person name="Hundley H."/>
            <person name="Na H."/>
            <person name="Kuo A."/>
            <person name="Barry K."/>
            <person name="Lipzen A."/>
            <person name="Henrissat B."/>
            <person name="Riley R."/>
            <person name="Ahrendt S."/>
            <person name="Nagy L.G."/>
            <person name="Grigoriev I.V."/>
            <person name="Martin F."/>
            <person name="Rosso M.N."/>
        </authorList>
    </citation>
    <scope>NUCLEOTIDE SEQUENCE</scope>
    <source>
        <strain evidence="1">CBS 384.51</strain>
    </source>
</reference>
<sequence length="295" mass="32756">MALHPTQDICLSPIAINKLRVYLGYVHIQKDSELERAIVTLVTTPSFGSLIYNPARVDWQDFTRHTSTSSASSSFYTPKPYISHVSNPNAKTCSIFFGGVHNSSVVEEKKLGHTGNWAKTVPFHVLDFTYMHVPAWDGSIGFMTRSRKLDDAGSGYSNRFSSNPFLNTSPKSSKTTRGVHFVDYRNVQGDKTAQLNNRLRGILAKGGLDFPVYNMTQYYGAGVTVSNIQTPDMFMARMASAPLWEDEIPDMSFVAVLGVPVLFDRHRMSDASVHTDLRFNLVGVCLLAAPFMQAS</sequence>
<keyword evidence="2" id="KW-1185">Reference proteome</keyword>
<dbReference type="Proteomes" id="UP001055072">
    <property type="component" value="Unassembled WGS sequence"/>
</dbReference>
<dbReference type="EMBL" id="MU274903">
    <property type="protein sequence ID" value="KAI0092922.1"/>
    <property type="molecule type" value="Genomic_DNA"/>
</dbReference>
<evidence type="ECO:0000313" key="2">
    <source>
        <dbReference type="Proteomes" id="UP001055072"/>
    </source>
</evidence>
<organism evidence="1 2">
    <name type="scientific">Irpex rosettiformis</name>
    <dbReference type="NCBI Taxonomy" id="378272"/>
    <lineage>
        <taxon>Eukaryota</taxon>
        <taxon>Fungi</taxon>
        <taxon>Dikarya</taxon>
        <taxon>Basidiomycota</taxon>
        <taxon>Agaricomycotina</taxon>
        <taxon>Agaricomycetes</taxon>
        <taxon>Polyporales</taxon>
        <taxon>Irpicaceae</taxon>
        <taxon>Irpex</taxon>
    </lineage>
</organism>
<evidence type="ECO:0000313" key="1">
    <source>
        <dbReference type="EMBL" id="KAI0092922.1"/>
    </source>
</evidence>
<name>A0ACB8UF02_9APHY</name>
<accession>A0ACB8UF02</accession>
<proteinExistence type="predicted"/>
<protein>
    <submittedName>
        <fullName evidence="1">Uncharacterized protein</fullName>
    </submittedName>
</protein>